<organism evidence="2 3">
    <name type="scientific">Candidatus Azambacteria bacterium RBG_16_47_10</name>
    <dbReference type="NCBI Taxonomy" id="1797292"/>
    <lineage>
        <taxon>Bacteria</taxon>
        <taxon>Candidatus Azamiibacteriota</taxon>
    </lineage>
</organism>
<keyword evidence="1" id="KW-0812">Transmembrane</keyword>
<proteinExistence type="predicted"/>
<protein>
    <submittedName>
        <fullName evidence="2">Uncharacterized protein</fullName>
    </submittedName>
</protein>
<dbReference type="AlphaFoldDB" id="A0A1F5AZX7"/>
<sequence>MNDNAITTFVQTQISGGVPAFPISVETLFIVFLIMKFIFLSATIFFIAHIVYMLYKVGEVKGSLSLYAEAIHRKKDLVHKDIFIEGWSAIMQRMSTMKEAEYKMAIIEADKLFDELLKTMGYKGKDMGERLQQITPEHLSSISAVWKSHKVRNFISHDTRYHLTFSEAQQVVKNYEDAFVEMQVLSPPQR</sequence>
<comment type="caution">
    <text evidence="2">The sequence shown here is derived from an EMBL/GenBank/DDBJ whole genome shotgun (WGS) entry which is preliminary data.</text>
</comment>
<accession>A0A1F5AZX7</accession>
<keyword evidence="1" id="KW-1133">Transmembrane helix</keyword>
<dbReference type="Proteomes" id="UP000176639">
    <property type="component" value="Unassembled WGS sequence"/>
</dbReference>
<name>A0A1F5AZX7_9BACT</name>
<dbReference type="EMBL" id="MEYI01000022">
    <property type="protein sequence ID" value="OGD23945.1"/>
    <property type="molecule type" value="Genomic_DNA"/>
</dbReference>
<reference evidence="2 3" key="1">
    <citation type="journal article" date="2016" name="Nat. Commun.">
        <title>Thousands of microbial genomes shed light on interconnected biogeochemical processes in an aquifer system.</title>
        <authorList>
            <person name="Anantharaman K."/>
            <person name="Brown C.T."/>
            <person name="Hug L.A."/>
            <person name="Sharon I."/>
            <person name="Castelle C.J."/>
            <person name="Probst A.J."/>
            <person name="Thomas B.C."/>
            <person name="Singh A."/>
            <person name="Wilkins M.J."/>
            <person name="Karaoz U."/>
            <person name="Brodie E.L."/>
            <person name="Williams K.H."/>
            <person name="Hubbard S.S."/>
            <person name="Banfield J.F."/>
        </authorList>
    </citation>
    <scope>NUCLEOTIDE SEQUENCE [LARGE SCALE GENOMIC DNA]</scope>
</reference>
<gene>
    <name evidence="2" type="ORF">A2Z10_02370</name>
</gene>
<evidence type="ECO:0000313" key="3">
    <source>
        <dbReference type="Proteomes" id="UP000176639"/>
    </source>
</evidence>
<feature type="transmembrane region" description="Helical" evidence="1">
    <location>
        <begin position="28"/>
        <end position="55"/>
    </location>
</feature>
<evidence type="ECO:0000256" key="1">
    <source>
        <dbReference type="SAM" id="Phobius"/>
    </source>
</evidence>
<evidence type="ECO:0000313" key="2">
    <source>
        <dbReference type="EMBL" id="OGD23945.1"/>
    </source>
</evidence>
<keyword evidence="1" id="KW-0472">Membrane</keyword>